<evidence type="ECO:0000256" key="1">
    <source>
        <dbReference type="SAM" id="MobiDB-lite"/>
    </source>
</evidence>
<keyword evidence="5" id="KW-1185">Reference proteome</keyword>
<keyword evidence="2" id="KW-1133">Transmembrane helix</keyword>
<protein>
    <recommendedName>
        <fullName evidence="3">DUF6535 domain-containing protein</fullName>
    </recommendedName>
</protein>
<dbReference type="Pfam" id="PF20153">
    <property type="entry name" value="DUF6535"/>
    <property type="match status" value="1"/>
</dbReference>
<evidence type="ECO:0000313" key="5">
    <source>
        <dbReference type="Proteomes" id="UP000620124"/>
    </source>
</evidence>
<comment type="caution">
    <text evidence="4">The sequence shown here is derived from an EMBL/GenBank/DDBJ whole genome shotgun (WGS) entry which is preliminary data.</text>
</comment>
<evidence type="ECO:0000256" key="2">
    <source>
        <dbReference type="SAM" id="Phobius"/>
    </source>
</evidence>
<dbReference type="AlphaFoldDB" id="A0A8H6Z2M6"/>
<feature type="transmembrane region" description="Helical" evidence="2">
    <location>
        <begin position="123"/>
        <end position="141"/>
    </location>
</feature>
<name>A0A8H6Z2M6_9AGAR</name>
<dbReference type="Proteomes" id="UP000620124">
    <property type="component" value="Unassembled WGS sequence"/>
</dbReference>
<evidence type="ECO:0000259" key="3">
    <source>
        <dbReference type="Pfam" id="PF20153"/>
    </source>
</evidence>
<feature type="domain" description="DUF6535" evidence="3">
    <location>
        <begin position="98"/>
        <end position="255"/>
    </location>
</feature>
<organism evidence="4 5">
    <name type="scientific">Mycena venus</name>
    <dbReference type="NCBI Taxonomy" id="2733690"/>
    <lineage>
        <taxon>Eukaryota</taxon>
        <taxon>Fungi</taxon>
        <taxon>Dikarya</taxon>
        <taxon>Basidiomycota</taxon>
        <taxon>Agaricomycotina</taxon>
        <taxon>Agaricomycetes</taxon>
        <taxon>Agaricomycetidae</taxon>
        <taxon>Agaricales</taxon>
        <taxon>Marasmiineae</taxon>
        <taxon>Mycenaceae</taxon>
        <taxon>Mycena</taxon>
    </lineage>
</organism>
<gene>
    <name evidence="4" type="ORF">MVEN_00263500</name>
</gene>
<accession>A0A8H6Z2M6</accession>
<evidence type="ECO:0000313" key="4">
    <source>
        <dbReference type="EMBL" id="KAF7369349.1"/>
    </source>
</evidence>
<reference evidence="4" key="1">
    <citation type="submission" date="2020-05" db="EMBL/GenBank/DDBJ databases">
        <title>Mycena genomes resolve the evolution of fungal bioluminescence.</title>
        <authorList>
            <person name="Tsai I.J."/>
        </authorList>
    </citation>
    <scope>NUCLEOTIDE SEQUENCE</scope>
    <source>
        <strain evidence="4">CCC161011</strain>
    </source>
</reference>
<dbReference type="InterPro" id="IPR045338">
    <property type="entry name" value="DUF6535"/>
</dbReference>
<keyword evidence="2" id="KW-0472">Membrane</keyword>
<dbReference type="EMBL" id="JACAZI010000002">
    <property type="protein sequence ID" value="KAF7369349.1"/>
    <property type="molecule type" value="Genomic_DNA"/>
</dbReference>
<proteinExistence type="predicted"/>
<dbReference type="OrthoDB" id="3247591at2759"/>
<feature type="region of interest" description="Disordered" evidence="1">
    <location>
        <begin position="1"/>
        <end position="52"/>
    </location>
</feature>
<sequence length="335" mass="36605">MTSHYPTSECFMSPSPTEAPTAGNAPNPSEPIPLQATFPENEKSGEVTHGSPGENVNGALGALIEQSASLKTIVESLTKAVEALKQQPQSPDKRIAFWTAYKKLADEFDDELQRKYGQDLDTSLIFAGLFSAVSSAFIIQIQPELQPDPNTATQALLAVLVQNITSSSAAQLSLEASMSQATVPSTTVVIAQSLLYFSLFSTLLAALLAVLAKQWLLHYNSVGERGTITERGIERQRKFDGMCRWRFDLVMQVFPPPPAILPPLVCCCTLHLSADNTPGSRCNYTQSDSTRSPFIYRDGHFRCSVTGFTIPDVTQFPLEEHFASPPHSWMLAAIH</sequence>
<keyword evidence="2" id="KW-0812">Transmembrane</keyword>
<feature type="transmembrane region" description="Helical" evidence="2">
    <location>
        <begin position="194"/>
        <end position="212"/>
    </location>
</feature>